<evidence type="ECO:0000313" key="3">
    <source>
        <dbReference type="EMBL" id="QOW09087.1"/>
    </source>
</evidence>
<sequence length="1273" mass="139071">MAEITGGELQYVATMDVSQLKSGLKDVGGNLMGFSDLAEKVGEALDGTFDKSANSIKNVGSKTVAVITELSENLLGITSGKIPENLKAIGLSSNNLGSEFEFAKQKSIEWASYMREGLLVELDNVQKRIDFISSQKDIQASVKLDVLSKEQLNLQDIQDAIARTDALTDAVKGLAAEQVNIAAQYLAARKRLAELNLELKEGRNVDAVEYKKASDEVERLGTVTRETNLQTKQLSQDGLSSLIAGMGTVAGGLSVAQSLVGLFGSENENLNKIMLKSQALMSVAVTLQGIYNQRTAQGVAGTNFLTTAKNFLTAANTRLAVALGISNVAATVLMATLTLGLSVAIAGAIILYQKFSSEQEKQAKNQKKLTEAFADEAATMLVSYYNLQNRWNSLGNDLKAKNQFVTDNKNEFKKLGTEVDNVSDAEKVLKSQSADFVKMMMLRAEAAANAQLAVEDFKESLKMKADATEELTDPTVWQNIKATIKGVLGQSVEDQINDAYKLSDEKRDEALARINKQKELEEQANALGFNQVHKADKKPKKEKAGKQLSEVFDNESVREIQQEIALLDGALVRVGKNGEVTFRALDKYGKEYATSQKGTIEQAKALRINAAERLAEAENKIATKSQQEQIDETKKSIELRDELLKNGYSKEVIDKMFPKIKDTSFFDYLENTRKSLEKIDGKQAAEDLITVQDVFNDFTGGKSFIDGINEKIETLKAKFSGGKLISELEKLKKASFENETEANKNAKGIVVDKAQAEELKRQKQYYEDFLKEKETFEQKKIAIDAKYKVIDEGINNSDKPENEKSELLTESAKAKGDEYASAFLDVFKRSDLWKRAFSDIANLTQREINRLIPQLQNQIKELLANGGSAADIKVIEDRIRALKKVSDDNPFQKLADSFKILNSDTATTEQKFDAAKNGLNAMGASIMEIGDAFGGFDDATNDAIGNIIEIGSSALDLGKSIASGDVAGMIQAGLKLIGSIGKAINGDQKKERDIKKQAAALKQLENAYNAVAFAAERMVGSQKYSGQRDLIKNLEQQKIALQAMANAEGSKKKKDQGKIDEYNQQMQAINQSIIQLKEGIIKDVLQDDLQGMASKIGDALLDAFSKGEDGIAAVNKAFDDMVKNILKNQLNKVLEKEMEGVYKNILAAAGFDKDGNGAFNGFTPEEIADLKAQIATAAANGQQFIDAYTELFGDANENAQGLKGDIKGITEKTAGALEAQINAMRINQVSSIDVLRASLVQLVLIEGNTRRLHNIDATLIEMNNKMKNGLAGI</sequence>
<keyword evidence="2" id="KW-1133">Transmembrane helix</keyword>
<feature type="coiled-coil region" evidence="1">
    <location>
        <begin position="600"/>
        <end position="627"/>
    </location>
</feature>
<dbReference type="EMBL" id="CP040442">
    <property type="protein sequence ID" value="QOW09087.1"/>
    <property type="molecule type" value="Genomic_DNA"/>
</dbReference>
<dbReference type="KEGG" id="kfa:Q73A0000_01345"/>
<evidence type="ECO:0000313" key="4">
    <source>
        <dbReference type="Proteomes" id="UP000594195"/>
    </source>
</evidence>
<keyword evidence="2" id="KW-0812">Transmembrane</keyword>
<feature type="transmembrane region" description="Helical" evidence="2">
    <location>
        <begin position="242"/>
        <end position="264"/>
    </location>
</feature>
<keyword evidence="4" id="KW-1185">Reference proteome</keyword>
<organism evidence="3 4">
    <name type="scientific">Kaistella flava</name>
    <name type="common">ex Peng et al. 2021</name>
    <dbReference type="NCBI Taxonomy" id="2038776"/>
    <lineage>
        <taxon>Bacteria</taxon>
        <taxon>Pseudomonadati</taxon>
        <taxon>Bacteroidota</taxon>
        <taxon>Flavobacteriia</taxon>
        <taxon>Flavobacteriales</taxon>
        <taxon>Weeksellaceae</taxon>
        <taxon>Chryseobacterium group</taxon>
        <taxon>Kaistella</taxon>
    </lineage>
</organism>
<keyword evidence="1" id="KW-0175">Coiled coil</keyword>
<feature type="coiled-coil region" evidence="1">
    <location>
        <begin position="1052"/>
        <end position="1079"/>
    </location>
</feature>
<gene>
    <name evidence="3" type="ORF">Q73A0000_01345</name>
</gene>
<dbReference type="AlphaFoldDB" id="A0A7M2Y4D3"/>
<proteinExistence type="predicted"/>
<accession>A0A7M2Y4D3</accession>
<name>A0A7M2Y4D3_9FLAO</name>
<keyword evidence="2" id="KW-0472">Membrane</keyword>
<feature type="transmembrane region" description="Helical" evidence="2">
    <location>
        <begin position="319"/>
        <end position="352"/>
    </location>
</feature>
<evidence type="ECO:0000256" key="2">
    <source>
        <dbReference type="SAM" id="Phobius"/>
    </source>
</evidence>
<evidence type="ECO:0000256" key="1">
    <source>
        <dbReference type="SAM" id="Coils"/>
    </source>
</evidence>
<protein>
    <recommendedName>
        <fullName evidence="5">Phage tail tape measure protein</fullName>
    </recommendedName>
</protein>
<reference evidence="3 4" key="1">
    <citation type="submission" date="2019-05" db="EMBL/GenBank/DDBJ databases">
        <title>Chryseobacterium sp. isolated from King George Island, maritime Antarctica.</title>
        <authorList>
            <person name="Peng X."/>
        </authorList>
    </citation>
    <scope>NUCLEOTIDE SEQUENCE [LARGE SCALE GENOMIC DNA]</scope>
    <source>
        <strain evidence="3 4">7-3A</strain>
    </source>
</reference>
<dbReference type="RefSeq" id="WP_193812298.1">
    <property type="nucleotide sequence ID" value="NZ_CP040442.1"/>
</dbReference>
<evidence type="ECO:0008006" key="5">
    <source>
        <dbReference type="Google" id="ProtNLM"/>
    </source>
</evidence>
<dbReference type="Proteomes" id="UP000594195">
    <property type="component" value="Chromosome"/>
</dbReference>